<evidence type="ECO:0000313" key="3">
    <source>
        <dbReference type="Proteomes" id="UP000613266"/>
    </source>
</evidence>
<reference evidence="2" key="1">
    <citation type="submission" date="2020-12" db="EMBL/GenBank/DDBJ databases">
        <title>The genome sequence of Inhella sp. 1Y17.</title>
        <authorList>
            <person name="Liu Y."/>
        </authorList>
    </citation>
    <scope>NUCLEOTIDE SEQUENCE</scope>
    <source>
        <strain evidence="2">1Y17</strain>
    </source>
</reference>
<dbReference type="Proteomes" id="UP000613266">
    <property type="component" value="Unassembled WGS sequence"/>
</dbReference>
<feature type="compositionally biased region" description="Low complexity" evidence="1">
    <location>
        <begin position="257"/>
        <end position="270"/>
    </location>
</feature>
<proteinExistence type="predicted"/>
<dbReference type="EMBL" id="JAEDAK010000007">
    <property type="protein sequence ID" value="MBH9577552.1"/>
    <property type="molecule type" value="Genomic_DNA"/>
</dbReference>
<name>A0A931J737_9BURK</name>
<feature type="region of interest" description="Disordered" evidence="1">
    <location>
        <begin position="257"/>
        <end position="321"/>
    </location>
</feature>
<accession>A0A931J737</accession>
<evidence type="ECO:0008006" key="4">
    <source>
        <dbReference type="Google" id="ProtNLM"/>
    </source>
</evidence>
<feature type="compositionally biased region" description="Low complexity" evidence="1">
    <location>
        <begin position="296"/>
        <end position="321"/>
    </location>
</feature>
<comment type="caution">
    <text evidence="2">The sequence shown here is derived from an EMBL/GenBank/DDBJ whole genome shotgun (WGS) entry which is preliminary data.</text>
</comment>
<sequence>MPLPLEDIQAAVCAWHNRHPLAARIGAEAVHSVGWVALPFMKAAQAQEPSLDAAASEAPTLVEPRPRWQLPSWTRRQARGSGPWPVFSETFIEGLKPRRVAAFAALHAWHQPLDDGSEWPQRRVEVDSALAEACPGAWPTERWLVAAAVDHQGERLRVLVGEHQGRLAVLGSTRHWERPRLAIAGALAAFAALALAWLLWPAGTAQAPAQVPTPAPAASAASAAASAPVPASAPASAASASAAAPVDAASMPASAVAPEAASEPASEAASGIPDIRPRLGPVRRSPREVLQGKANAPGAPVSATPASSPASPPAGASAPYRGAATPEQLRLQNAAAGPQVALVSPGFANKAEAEAQLERMRTHVRTIVSDAALLQAEVFETPQGWRAAVWPFGTREEAQIVNATMVARGWKTRAVDF</sequence>
<dbReference type="AlphaFoldDB" id="A0A931J737"/>
<keyword evidence="3" id="KW-1185">Reference proteome</keyword>
<gene>
    <name evidence="2" type="ORF">I7X39_11635</name>
</gene>
<evidence type="ECO:0000313" key="2">
    <source>
        <dbReference type="EMBL" id="MBH9577552.1"/>
    </source>
</evidence>
<organism evidence="2 3">
    <name type="scientific">Inhella proteolytica</name>
    <dbReference type="NCBI Taxonomy" id="2795029"/>
    <lineage>
        <taxon>Bacteria</taxon>
        <taxon>Pseudomonadati</taxon>
        <taxon>Pseudomonadota</taxon>
        <taxon>Betaproteobacteria</taxon>
        <taxon>Burkholderiales</taxon>
        <taxon>Sphaerotilaceae</taxon>
        <taxon>Inhella</taxon>
    </lineage>
</organism>
<protein>
    <recommendedName>
        <fullName evidence="4">SPOR domain-containing protein</fullName>
    </recommendedName>
</protein>
<evidence type="ECO:0000256" key="1">
    <source>
        <dbReference type="SAM" id="MobiDB-lite"/>
    </source>
</evidence>
<dbReference type="RefSeq" id="WP_198111326.1">
    <property type="nucleotide sequence ID" value="NZ_JAEDAK010000007.1"/>
</dbReference>